<dbReference type="AlphaFoldDB" id="A0A934KAL2"/>
<reference evidence="4" key="1">
    <citation type="submission" date="2020-10" db="EMBL/GenBank/DDBJ databases">
        <title>Ca. Dormibacterota MAGs.</title>
        <authorList>
            <person name="Montgomery K."/>
        </authorList>
    </citation>
    <scope>NUCLEOTIDE SEQUENCE [LARGE SCALE GENOMIC DNA]</scope>
    <source>
        <strain evidence="4">SC8812_S17_10</strain>
    </source>
</reference>
<evidence type="ECO:0000256" key="2">
    <source>
        <dbReference type="PROSITE-ProRule" id="PRU10139"/>
    </source>
</evidence>
<dbReference type="Gene3D" id="3.60.110.10">
    <property type="entry name" value="Carbon-nitrogen hydrolase"/>
    <property type="match status" value="1"/>
</dbReference>
<dbReference type="CDD" id="cd07564">
    <property type="entry name" value="nitrilases_CHs"/>
    <property type="match status" value="1"/>
</dbReference>
<dbReference type="EMBL" id="JAEKNR010000126">
    <property type="protein sequence ID" value="MBJ7598793.1"/>
    <property type="molecule type" value="Genomic_DNA"/>
</dbReference>
<feature type="domain" description="CN hydrolase" evidence="3">
    <location>
        <begin position="6"/>
        <end position="278"/>
    </location>
</feature>
<feature type="active site" description="Proton acceptor" evidence="2">
    <location>
        <position position="46"/>
    </location>
</feature>
<dbReference type="GO" id="GO:0000257">
    <property type="term" value="F:nitrilase activity"/>
    <property type="evidence" value="ECO:0007669"/>
    <property type="project" value="UniProtKB-ARBA"/>
</dbReference>
<dbReference type="Proteomes" id="UP000612893">
    <property type="component" value="Unassembled WGS sequence"/>
</dbReference>
<keyword evidence="4" id="KW-0378">Hydrolase</keyword>
<dbReference type="PANTHER" id="PTHR46044">
    <property type="entry name" value="NITRILASE"/>
    <property type="match status" value="1"/>
</dbReference>
<gene>
    <name evidence="4" type="ORF">JF922_12005</name>
</gene>
<dbReference type="SUPFAM" id="SSF56317">
    <property type="entry name" value="Carbon-nitrogen hydrolase"/>
    <property type="match status" value="1"/>
</dbReference>
<keyword evidence="5" id="KW-1185">Reference proteome</keyword>
<dbReference type="PROSITE" id="PS00921">
    <property type="entry name" value="NITRIL_CHT_2"/>
    <property type="match status" value="1"/>
</dbReference>
<dbReference type="Pfam" id="PF00795">
    <property type="entry name" value="CN_hydrolase"/>
    <property type="match status" value="1"/>
</dbReference>
<dbReference type="PROSITE" id="PS00920">
    <property type="entry name" value="NITRIL_CHT_1"/>
    <property type="match status" value="1"/>
</dbReference>
<evidence type="ECO:0000256" key="1">
    <source>
        <dbReference type="ARBA" id="ARBA00008129"/>
    </source>
</evidence>
<evidence type="ECO:0000313" key="5">
    <source>
        <dbReference type="Proteomes" id="UP000612893"/>
    </source>
</evidence>
<comment type="caution">
    <text evidence="4">The sequence shown here is derived from an EMBL/GenBank/DDBJ whole genome shotgun (WGS) entry which is preliminary data.</text>
</comment>
<protein>
    <submittedName>
        <fullName evidence="4">Carbon-nitrogen hydrolase family protein</fullName>
    </submittedName>
</protein>
<evidence type="ECO:0000313" key="4">
    <source>
        <dbReference type="EMBL" id="MBJ7598793.1"/>
    </source>
</evidence>
<evidence type="ECO:0000259" key="3">
    <source>
        <dbReference type="PROSITE" id="PS50263"/>
    </source>
</evidence>
<dbReference type="InterPro" id="IPR003010">
    <property type="entry name" value="C-N_Hydrolase"/>
</dbReference>
<dbReference type="InterPro" id="IPR000132">
    <property type="entry name" value="Nitrilase/CN_hydratase_CS"/>
</dbReference>
<dbReference type="InterPro" id="IPR044149">
    <property type="entry name" value="Nitrilases_CHs"/>
</dbReference>
<name>A0A934KAL2_9BACT</name>
<dbReference type="PANTHER" id="PTHR46044:SF1">
    <property type="entry name" value="CN HYDROLASE DOMAIN-CONTAINING PROTEIN"/>
    <property type="match status" value="1"/>
</dbReference>
<dbReference type="RefSeq" id="WP_338201999.1">
    <property type="nucleotide sequence ID" value="NZ_JAEKNR010000126.1"/>
</dbReference>
<dbReference type="PROSITE" id="PS50263">
    <property type="entry name" value="CN_HYDROLASE"/>
    <property type="match status" value="1"/>
</dbReference>
<dbReference type="InterPro" id="IPR036526">
    <property type="entry name" value="C-N_Hydrolase_sf"/>
</dbReference>
<accession>A0A934KAL2</accession>
<sequence>MAGKEVQIAIVQHPPILLKREETLTRGAELIAEAAGQGAGLVSFPETWVPGYPEWLWRLRPGEDFELTGEIHRRLLENAVDLERGQLEPVQRAARENGVVVSIGVNERDGAFSRGTLYNTVVLIGPDGTVMNRHRKLMPTNPERMVWGLGDASGLRVVETPVGRLGGLICWENYMPLARFALFAQGPDFYLAPTWDAGSGWVSTMRHIALEGRCWVLGNGTAMQGRDVPEDFPGRAALFPDEDDWFNPGDSVVVAPDGKIVAGPLHNERGILYARCDPEAAAAARRTLDVAGHYGRPDVFRLELRTGALLPIVVTPTSS</sequence>
<comment type="similarity">
    <text evidence="1">Belongs to the carbon-nitrogen hydrolase superfamily. Nitrilase family.</text>
</comment>
<proteinExistence type="inferred from homology"/>
<organism evidence="4 5">
    <name type="scientific">Candidatus Nephthysia bennettiae</name>
    <dbReference type="NCBI Taxonomy" id="3127016"/>
    <lineage>
        <taxon>Bacteria</taxon>
        <taxon>Bacillati</taxon>
        <taxon>Candidatus Dormiibacterota</taxon>
        <taxon>Candidatus Dormibacteria</taxon>
        <taxon>Candidatus Dormibacterales</taxon>
        <taxon>Candidatus Dormibacteraceae</taxon>
        <taxon>Candidatus Nephthysia</taxon>
    </lineage>
</organism>